<accession>A0A420WN14</accession>
<dbReference type="GO" id="GO:0043565">
    <property type="term" value="F:sequence-specific DNA binding"/>
    <property type="evidence" value="ECO:0007669"/>
    <property type="project" value="TreeGrafter"/>
</dbReference>
<evidence type="ECO:0000256" key="3">
    <source>
        <dbReference type="ARBA" id="ARBA00023125"/>
    </source>
</evidence>
<dbReference type="PROSITE" id="PS50931">
    <property type="entry name" value="HTH_LYSR"/>
    <property type="match status" value="1"/>
</dbReference>
<dbReference type="SUPFAM" id="SSF46785">
    <property type="entry name" value="Winged helix' DNA-binding domain"/>
    <property type="match status" value="1"/>
</dbReference>
<dbReference type="Proteomes" id="UP000277424">
    <property type="component" value="Unassembled WGS sequence"/>
</dbReference>
<evidence type="ECO:0000313" key="6">
    <source>
        <dbReference type="EMBL" id="RKQ72380.1"/>
    </source>
</evidence>
<dbReference type="Pfam" id="PF03466">
    <property type="entry name" value="LysR_substrate"/>
    <property type="match status" value="1"/>
</dbReference>
<reference evidence="6 7" key="1">
    <citation type="submission" date="2018-10" db="EMBL/GenBank/DDBJ databases">
        <title>Comparative analysis of microorganisms from saline springs in Andes Mountain Range, Colombia.</title>
        <authorList>
            <person name="Rubin E."/>
        </authorList>
    </citation>
    <scope>NUCLEOTIDE SEQUENCE [LARGE SCALE GENOMIC DNA]</scope>
    <source>
        <strain evidence="6 7">USBA 36</strain>
    </source>
</reference>
<dbReference type="InterPro" id="IPR036388">
    <property type="entry name" value="WH-like_DNA-bd_sf"/>
</dbReference>
<dbReference type="GO" id="GO:0006351">
    <property type="term" value="P:DNA-templated transcription"/>
    <property type="evidence" value="ECO:0007669"/>
    <property type="project" value="TreeGrafter"/>
</dbReference>
<name>A0A420WN14_9PROT</name>
<feature type="domain" description="HTH lysR-type" evidence="5">
    <location>
        <begin position="1"/>
        <end position="58"/>
    </location>
</feature>
<gene>
    <name evidence="6" type="ORF">BCL74_0144</name>
</gene>
<organism evidence="6 7">
    <name type="scientific">Oceanibaculum indicum</name>
    <dbReference type="NCBI Taxonomy" id="526216"/>
    <lineage>
        <taxon>Bacteria</taxon>
        <taxon>Pseudomonadati</taxon>
        <taxon>Pseudomonadota</taxon>
        <taxon>Alphaproteobacteria</taxon>
        <taxon>Rhodospirillales</taxon>
        <taxon>Oceanibaculaceae</taxon>
        <taxon>Oceanibaculum</taxon>
    </lineage>
</organism>
<evidence type="ECO:0000256" key="1">
    <source>
        <dbReference type="ARBA" id="ARBA00009437"/>
    </source>
</evidence>
<dbReference type="InterPro" id="IPR000847">
    <property type="entry name" value="LysR_HTH_N"/>
</dbReference>
<evidence type="ECO:0000313" key="7">
    <source>
        <dbReference type="Proteomes" id="UP000277424"/>
    </source>
</evidence>
<dbReference type="InterPro" id="IPR058163">
    <property type="entry name" value="LysR-type_TF_proteobact-type"/>
</dbReference>
<keyword evidence="2" id="KW-0805">Transcription regulation</keyword>
<dbReference type="Gene3D" id="3.40.190.290">
    <property type="match status" value="1"/>
</dbReference>
<evidence type="ECO:0000256" key="4">
    <source>
        <dbReference type="ARBA" id="ARBA00023163"/>
    </source>
</evidence>
<dbReference type="PANTHER" id="PTHR30537">
    <property type="entry name" value="HTH-TYPE TRANSCRIPTIONAL REGULATOR"/>
    <property type="match status" value="1"/>
</dbReference>
<evidence type="ECO:0000256" key="2">
    <source>
        <dbReference type="ARBA" id="ARBA00023015"/>
    </source>
</evidence>
<evidence type="ECO:0000259" key="5">
    <source>
        <dbReference type="PROSITE" id="PS50931"/>
    </source>
</evidence>
<comment type="caution">
    <text evidence="6">The sequence shown here is derived from an EMBL/GenBank/DDBJ whole genome shotgun (WGS) entry which is preliminary data.</text>
</comment>
<dbReference type="OrthoDB" id="9812435at2"/>
<proteinExistence type="inferred from homology"/>
<dbReference type="SUPFAM" id="SSF53850">
    <property type="entry name" value="Periplasmic binding protein-like II"/>
    <property type="match status" value="1"/>
</dbReference>
<dbReference type="PANTHER" id="PTHR30537:SF1">
    <property type="entry name" value="HTH-TYPE TRANSCRIPTIONAL REGULATOR PGRR"/>
    <property type="match status" value="1"/>
</dbReference>
<dbReference type="AlphaFoldDB" id="A0A420WN14"/>
<keyword evidence="4" id="KW-0804">Transcription</keyword>
<dbReference type="GO" id="GO:0003700">
    <property type="term" value="F:DNA-binding transcription factor activity"/>
    <property type="evidence" value="ECO:0007669"/>
    <property type="project" value="InterPro"/>
</dbReference>
<dbReference type="RefSeq" id="WP_121216761.1">
    <property type="nucleotide sequence ID" value="NZ_RBIG01000001.1"/>
</dbReference>
<dbReference type="EMBL" id="RBIG01000001">
    <property type="protein sequence ID" value="RKQ72380.1"/>
    <property type="molecule type" value="Genomic_DNA"/>
</dbReference>
<dbReference type="Pfam" id="PF00126">
    <property type="entry name" value="HTH_1"/>
    <property type="match status" value="1"/>
</dbReference>
<dbReference type="FunFam" id="1.10.10.10:FF:000001">
    <property type="entry name" value="LysR family transcriptional regulator"/>
    <property type="match status" value="1"/>
</dbReference>
<sequence>MRYADLEAFLAVARTRSFRRAAQERGVTGPALSQSVRNLEEELGLRLLNRTTRSVSPTEAGELLVSLLEPAFEDVQSAISQVKSLSGQPSGVVRVSVPAPALEHLIMPHVPAFLAAYPRVSLELISDARVIDIVAEGFDAGVRLGLEMANDMIAMPLGKPEVYDVVASPDYLARHGQPLHPEDLASHDCIRIRFPSGVIFSWRFEVEGAEFVMTPEGRLILNDARHVVSAAIAGAGIARLARHYTEPHVQAGRLVRLLETYAATLPAWHIYYPSRRYVPPALRAFLDFYRGILERA</sequence>
<keyword evidence="3 6" id="KW-0238">DNA-binding</keyword>
<protein>
    <submittedName>
        <fullName evidence="6">DNA-binding transcriptional LysR family regulator</fullName>
    </submittedName>
</protein>
<dbReference type="InterPro" id="IPR036390">
    <property type="entry name" value="WH_DNA-bd_sf"/>
</dbReference>
<dbReference type="InterPro" id="IPR005119">
    <property type="entry name" value="LysR_subst-bd"/>
</dbReference>
<comment type="similarity">
    <text evidence="1">Belongs to the LysR transcriptional regulatory family.</text>
</comment>
<dbReference type="Gene3D" id="1.10.10.10">
    <property type="entry name" value="Winged helix-like DNA-binding domain superfamily/Winged helix DNA-binding domain"/>
    <property type="match status" value="1"/>
</dbReference>